<comment type="caution">
    <text evidence="10">The sequence shown here is derived from an EMBL/GenBank/DDBJ whole genome shotgun (WGS) entry which is preliminary data.</text>
</comment>
<dbReference type="Proteomes" id="UP000050525">
    <property type="component" value="Unassembled WGS sequence"/>
</dbReference>
<evidence type="ECO:0000259" key="8">
    <source>
        <dbReference type="SMART" id="SM00210"/>
    </source>
</evidence>
<dbReference type="InterPro" id="IPR013320">
    <property type="entry name" value="ConA-like_dom_sf"/>
</dbReference>
<dbReference type="InterPro" id="IPR001791">
    <property type="entry name" value="Laminin_G"/>
</dbReference>
<evidence type="ECO:0000256" key="6">
    <source>
        <dbReference type="SAM" id="MobiDB-lite"/>
    </source>
</evidence>
<evidence type="ECO:0000313" key="10">
    <source>
        <dbReference type="EMBL" id="KYO26327.1"/>
    </source>
</evidence>
<feature type="region of interest" description="Disordered" evidence="6">
    <location>
        <begin position="274"/>
        <end position="468"/>
    </location>
</feature>
<accession>A0A151MP60</accession>
<feature type="compositionally biased region" description="Low complexity" evidence="6">
    <location>
        <begin position="351"/>
        <end position="368"/>
    </location>
</feature>
<dbReference type="GO" id="GO:0031012">
    <property type="term" value="C:extracellular matrix"/>
    <property type="evidence" value="ECO:0007669"/>
    <property type="project" value="TreeGrafter"/>
</dbReference>
<evidence type="ECO:0000256" key="5">
    <source>
        <dbReference type="ARBA" id="ARBA00022737"/>
    </source>
</evidence>
<dbReference type="AlphaFoldDB" id="A0A151MP60"/>
<feature type="compositionally biased region" description="Acidic residues" evidence="6">
    <location>
        <begin position="427"/>
        <end position="438"/>
    </location>
</feature>
<feature type="region of interest" description="Disordered" evidence="6">
    <location>
        <begin position="496"/>
        <end position="612"/>
    </location>
</feature>
<evidence type="ECO:0008006" key="12">
    <source>
        <dbReference type="Google" id="ProtNLM"/>
    </source>
</evidence>
<reference evidence="10 11" key="1">
    <citation type="journal article" date="2012" name="Genome Biol.">
        <title>Sequencing three crocodilian genomes to illuminate the evolution of archosaurs and amniotes.</title>
        <authorList>
            <person name="St John J.A."/>
            <person name="Braun E.L."/>
            <person name="Isberg S.R."/>
            <person name="Miles L.G."/>
            <person name="Chong A.Y."/>
            <person name="Gongora J."/>
            <person name="Dalzell P."/>
            <person name="Moran C."/>
            <person name="Bed'hom B."/>
            <person name="Abzhanov A."/>
            <person name="Burgess S.C."/>
            <person name="Cooksey A.M."/>
            <person name="Castoe T.A."/>
            <person name="Crawford N.G."/>
            <person name="Densmore L.D."/>
            <person name="Drew J.C."/>
            <person name="Edwards S.V."/>
            <person name="Faircloth B.C."/>
            <person name="Fujita M.K."/>
            <person name="Greenwold M.J."/>
            <person name="Hoffmann F.G."/>
            <person name="Howard J.M."/>
            <person name="Iguchi T."/>
            <person name="Janes D.E."/>
            <person name="Khan S.Y."/>
            <person name="Kohno S."/>
            <person name="de Koning A.J."/>
            <person name="Lance S.L."/>
            <person name="McCarthy F.M."/>
            <person name="McCormack J.E."/>
            <person name="Merchant M.E."/>
            <person name="Peterson D.G."/>
            <person name="Pollock D.D."/>
            <person name="Pourmand N."/>
            <person name="Raney B.J."/>
            <person name="Roessler K.A."/>
            <person name="Sanford J.R."/>
            <person name="Sawyer R.H."/>
            <person name="Schmidt C.J."/>
            <person name="Triplett E.W."/>
            <person name="Tuberville T.D."/>
            <person name="Venegas-Anaya M."/>
            <person name="Howard J.T."/>
            <person name="Jarvis E.D."/>
            <person name="Guillette L.J.Jr."/>
            <person name="Glenn T.C."/>
            <person name="Green R.E."/>
            <person name="Ray D.A."/>
        </authorList>
    </citation>
    <scope>NUCLEOTIDE SEQUENCE [LARGE SCALE GENOMIC DNA]</scope>
    <source>
        <strain evidence="10">KSC_2009_1</strain>
    </source>
</reference>
<dbReference type="PANTHER" id="PTHR24023">
    <property type="entry name" value="COLLAGEN ALPHA"/>
    <property type="match status" value="1"/>
</dbReference>
<keyword evidence="2" id="KW-0964">Secreted</keyword>
<evidence type="ECO:0000256" key="7">
    <source>
        <dbReference type="SAM" id="SignalP"/>
    </source>
</evidence>
<dbReference type="SMART" id="SM00282">
    <property type="entry name" value="LamG"/>
    <property type="match status" value="1"/>
</dbReference>
<dbReference type="eggNOG" id="KOG3544">
    <property type="taxonomic scope" value="Eukaryota"/>
</dbReference>
<dbReference type="InterPro" id="IPR048287">
    <property type="entry name" value="TSPN-like_N"/>
</dbReference>
<feature type="compositionally biased region" description="Gly residues" evidence="6">
    <location>
        <begin position="646"/>
        <end position="655"/>
    </location>
</feature>
<feature type="chain" id="PRO_5007585323" description="Collagen alpha-1(XI) chain" evidence="7">
    <location>
        <begin position="23"/>
        <end position="983"/>
    </location>
</feature>
<dbReference type="Pfam" id="PF02210">
    <property type="entry name" value="Laminin_G_2"/>
    <property type="match status" value="1"/>
</dbReference>
<feature type="compositionally biased region" description="Polar residues" evidence="6">
    <location>
        <begin position="372"/>
        <end position="383"/>
    </location>
</feature>
<evidence type="ECO:0000256" key="3">
    <source>
        <dbReference type="ARBA" id="ARBA00022530"/>
    </source>
</evidence>
<feature type="compositionally biased region" description="Basic and acidic residues" evidence="6">
    <location>
        <begin position="242"/>
        <end position="251"/>
    </location>
</feature>
<feature type="compositionally biased region" description="Low complexity" evidence="6">
    <location>
        <begin position="929"/>
        <end position="948"/>
    </location>
</feature>
<protein>
    <recommendedName>
        <fullName evidence="12">Collagen alpha-1(XI) chain</fullName>
    </recommendedName>
</protein>
<dbReference type="PANTHER" id="PTHR24023:SF1082">
    <property type="entry name" value="COLLAGEN TRIPLE HELIX REPEAT"/>
    <property type="match status" value="1"/>
</dbReference>
<organism evidence="10 11">
    <name type="scientific">Alligator mississippiensis</name>
    <name type="common">American alligator</name>
    <dbReference type="NCBI Taxonomy" id="8496"/>
    <lineage>
        <taxon>Eukaryota</taxon>
        <taxon>Metazoa</taxon>
        <taxon>Chordata</taxon>
        <taxon>Craniata</taxon>
        <taxon>Vertebrata</taxon>
        <taxon>Euteleostomi</taxon>
        <taxon>Archelosauria</taxon>
        <taxon>Archosauria</taxon>
        <taxon>Crocodylia</taxon>
        <taxon>Alligatoridae</taxon>
        <taxon>Alligatorinae</taxon>
        <taxon>Alligator</taxon>
    </lineage>
</organism>
<feature type="compositionally biased region" description="Basic and acidic residues" evidence="6">
    <location>
        <begin position="909"/>
        <end position="918"/>
    </location>
</feature>
<evidence type="ECO:0000259" key="9">
    <source>
        <dbReference type="SMART" id="SM00282"/>
    </source>
</evidence>
<feature type="compositionally biased region" description="Low complexity" evidence="6">
    <location>
        <begin position="575"/>
        <end position="594"/>
    </location>
</feature>
<dbReference type="SMART" id="SM00210">
    <property type="entry name" value="TSPN"/>
    <property type="match status" value="1"/>
</dbReference>
<sequence length="983" mass="100358">MPPPLLVPLLLLLLLLPCLARAGEPVDVLKVLELQALPAGVKRTAGFCPQRRGAPGPDQAYRILRQAQLSAPTRQLFSGRFPEDFSIMALVRAPAGSQTFLLSVYDARGTQQLGLELGRSPVFLYEDQSGRPAPEDYPLFRGINTADGKWHRVALSVSKQSVTLFLDCKKKVTRPLPRGPRPIIDTHGITVFGTRILDDEVFQGDIQQLLISSNPRDAYDYCERYSPDCGAPSPDTPQAQEPQRRPDKPEYFDEDVEYYEYPYYYENKEEGALAPEMPTGGAVEQKPAGPGHKAPAKAKPQKQQQLMSTAPAYGKSPGNGKYTGNGKYPSNGKSPGNGKYPGNGKSPSTTKPPGKAKMAAGAKHPAMKNAVGKSQSGAKTQNGGRAYAGTGAPRKHGNSYQQDVGLSPTEEPWGAGEYLDYTPSPDQDPDGAYWEEETGLVATSSAPSQSWAEEVAAPSLPPAGLGEGEVLPVEYETGEDVAGPGQEYEYIYKDYPEGAEPSELGPVLSAETPESGGAVRGARGYKGEKGEPAIIEPGMLVEGPPGPEGPAGISGPPGTQGPPGSPGDPGERGPPGRSGLPGSDGTPGPPGTSLMLPFRFGSSGGDKGPVVSAQEAQAQAILQQARLALRGPPGPMGYTGRPGPMGQPGGNGMKGESGDFGPQGPRGPQGLSGPPGKPGRRGRPGADGARGMPGESGVKGDRGFDGLPGLPGDKGHRGESGSQGPPGPPGEDGERGDDGEVGPRGLPGETGPRGLLGPKGPPGIPGPPGVRGMDGPLGPKGNLGPQGEPGPPGQQGTPGTQGLPGPQGATGPPGEKGPRGKPGLPGMPGSDGPPGHPGKEGPPGTKGNQGPSGPQGPIGYPGPRGVKGVEGIRGLKGHKGEKGEDGFPGFKGDMGVKGDRGEVGVPGSRGEDGPEGPKGRTGPPGDSGPLGLVGDKGKLGVPGLPGYPGRQGPKGSQGFPGFPGTNGEKGTRVSIGAVSESSA</sequence>
<feature type="region of interest" description="Disordered" evidence="6">
    <location>
        <begin position="223"/>
        <end position="252"/>
    </location>
</feature>
<evidence type="ECO:0000313" key="11">
    <source>
        <dbReference type="Proteomes" id="UP000050525"/>
    </source>
</evidence>
<name>A0A151MP60_ALLMI</name>
<evidence type="ECO:0000256" key="1">
    <source>
        <dbReference type="ARBA" id="ARBA00004498"/>
    </source>
</evidence>
<evidence type="ECO:0000256" key="4">
    <source>
        <dbReference type="ARBA" id="ARBA00022729"/>
    </source>
</evidence>
<feature type="compositionally biased region" description="Low complexity" evidence="6">
    <location>
        <begin position="794"/>
        <end position="813"/>
    </location>
</feature>
<keyword evidence="4 7" id="KW-0732">Signal</keyword>
<dbReference type="SUPFAM" id="SSF49899">
    <property type="entry name" value="Concanavalin A-like lectins/glucanases"/>
    <property type="match status" value="1"/>
</dbReference>
<dbReference type="InterPro" id="IPR050149">
    <property type="entry name" value="Collagen_superfamily"/>
</dbReference>
<feature type="signal peptide" evidence="7">
    <location>
        <begin position="1"/>
        <end position="22"/>
    </location>
</feature>
<keyword evidence="3" id="KW-0272">Extracellular matrix</keyword>
<dbReference type="InterPro" id="IPR008160">
    <property type="entry name" value="Collagen"/>
</dbReference>
<proteinExistence type="predicted"/>
<dbReference type="Gene3D" id="2.60.120.200">
    <property type="match status" value="1"/>
</dbReference>
<dbReference type="FunFam" id="2.60.120.200:FF:000016">
    <property type="entry name" value="Collagen XI alpha 1 chain"/>
    <property type="match status" value="1"/>
</dbReference>
<feature type="region of interest" description="Disordered" evidence="6">
    <location>
        <begin position="629"/>
        <end position="983"/>
    </location>
</feature>
<feature type="compositionally biased region" description="Pro residues" evidence="6">
    <location>
        <begin position="759"/>
        <end position="768"/>
    </location>
</feature>
<feature type="compositionally biased region" description="Polar residues" evidence="6">
    <location>
        <begin position="441"/>
        <end position="451"/>
    </location>
</feature>
<dbReference type="Pfam" id="PF01391">
    <property type="entry name" value="Collagen"/>
    <property type="match status" value="3"/>
</dbReference>
<dbReference type="CDD" id="cd00110">
    <property type="entry name" value="LamG"/>
    <property type="match status" value="1"/>
</dbReference>
<dbReference type="GO" id="GO:0005615">
    <property type="term" value="C:extracellular space"/>
    <property type="evidence" value="ECO:0007669"/>
    <property type="project" value="TreeGrafter"/>
</dbReference>
<keyword evidence="5" id="KW-0677">Repeat</keyword>
<keyword evidence="11" id="KW-1185">Reference proteome</keyword>
<feature type="domain" description="Laminin G" evidence="9">
    <location>
        <begin position="83"/>
        <end position="214"/>
    </location>
</feature>
<dbReference type="EMBL" id="AKHW03005567">
    <property type="protein sequence ID" value="KYO26327.1"/>
    <property type="molecule type" value="Genomic_DNA"/>
</dbReference>
<evidence type="ECO:0000256" key="2">
    <source>
        <dbReference type="ARBA" id="ARBA00022525"/>
    </source>
</evidence>
<gene>
    <name evidence="10" type="ORF">Y1Q_0002547</name>
</gene>
<comment type="subcellular location">
    <subcellularLocation>
        <location evidence="1">Secreted</location>
        <location evidence="1">Extracellular space</location>
        <location evidence="1">Extracellular matrix</location>
    </subcellularLocation>
</comment>
<feature type="domain" description="Thrombospondin-like N-terminal" evidence="8">
    <location>
        <begin position="25"/>
        <end position="215"/>
    </location>
</feature>